<dbReference type="KEGG" id="aten:116300439"/>
<name>A0A6P8I9C4_ACTTE</name>
<keyword evidence="3" id="KW-1185">Reference proteome</keyword>
<evidence type="ECO:0000256" key="2">
    <source>
        <dbReference type="SAM" id="MobiDB-lite"/>
    </source>
</evidence>
<dbReference type="GeneID" id="116300439"/>
<sequence length="201" mass="23211">MMKRLYKAVKEQNMFKSKHIAGEYFVALNRRFVLLLIHADRMGLFRGVGKNRSEDAMHLHRIKRELEDQVNKAQKAINFILENFNDLRISDGLLDEPFVKLGVQTVKVFTKAFKQAIKVGRANVLYYTDMITDIVRLALVEKKHEAAIQRAGAGVLSGMRRDSKTVLEIQRWYARQKCFGPEEDEAELKESSKIEEKPNDA</sequence>
<dbReference type="OrthoDB" id="10318150at2759"/>
<reference evidence="4" key="1">
    <citation type="submission" date="2025-08" db="UniProtKB">
        <authorList>
            <consortium name="RefSeq"/>
        </authorList>
    </citation>
    <scope>IDENTIFICATION</scope>
    <source>
        <tissue evidence="4">Tentacle</tissue>
    </source>
</reference>
<gene>
    <name evidence="4" type="primary">LOC116300439</name>
</gene>
<dbReference type="Proteomes" id="UP000515163">
    <property type="component" value="Unplaced"/>
</dbReference>
<protein>
    <submittedName>
        <fullName evidence="4">Uncharacterized protein LOC116300439</fullName>
    </submittedName>
</protein>
<organism evidence="3 4">
    <name type="scientific">Actinia tenebrosa</name>
    <name type="common">Australian red waratah sea anemone</name>
    <dbReference type="NCBI Taxonomy" id="6105"/>
    <lineage>
        <taxon>Eukaryota</taxon>
        <taxon>Metazoa</taxon>
        <taxon>Cnidaria</taxon>
        <taxon>Anthozoa</taxon>
        <taxon>Hexacorallia</taxon>
        <taxon>Actiniaria</taxon>
        <taxon>Actiniidae</taxon>
        <taxon>Actinia</taxon>
    </lineage>
</organism>
<feature type="region of interest" description="Disordered" evidence="2">
    <location>
        <begin position="182"/>
        <end position="201"/>
    </location>
</feature>
<feature type="compositionally biased region" description="Basic and acidic residues" evidence="2">
    <location>
        <begin position="188"/>
        <end position="201"/>
    </location>
</feature>
<evidence type="ECO:0000313" key="4">
    <source>
        <dbReference type="RefSeq" id="XP_031565174.1"/>
    </source>
</evidence>
<dbReference type="AlphaFoldDB" id="A0A6P8I9C4"/>
<dbReference type="InParanoid" id="A0A6P8I9C4"/>
<evidence type="ECO:0000313" key="3">
    <source>
        <dbReference type="Proteomes" id="UP000515163"/>
    </source>
</evidence>
<keyword evidence="1" id="KW-0175">Coiled coil</keyword>
<dbReference type="RefSeq" id="XP_031565174.1">
    <property type="nucleotide sequence ID" value="XM_031709314.1"/>
</dbReference>
<evidence type="ECO:0000256" key="1">
    <source>
        <dbReference type="SAM" id="Coils"/>
    </source>
</evidence>
<accession>A0A6P8I9C4</accession>
<feature type="coiled-coil region" evidence="1">
    <location>
        <begin position="56"/>
        <end position="83"/>
    </location>
</feature>
<proteinExistence type="predicted"/>